<proteinExistence type="predicted"/>
<sequence length="100" mass="10753">MTGGYTFCSLDEVKKGFPEFERVMKGLKTDLVNKAIKDWDPMKNGGMAPKAGQFGQSTIMPELFVGFLGLPTAPTLTTWHTWYNALGSNVILQGAAPGGA</sequence>
<reference evidence="1" key="1">
    <citation type="journal article" date="2014" name="Front. Microbiol.">
        <title>High frequency of phylogenetically diverse reductive dehalogenase-homologous genes in deep subseafloor sedimentary metagenomes.</title>
        <authorList>
            <person name="Kawai M."/>
            <person name="Futagami T."/>
            <person name="Toyoda A."/>
            <person name="Takaki Y."/>
            <person name="Nishi S."/>
            <person name="Hori S."/>
            <person name="Arai W."/>
            <person name="Tsubouchi T."/>
            <person name="Morono Y."/>
            <person name="Uchiyama I."/>
            <person name="Ito T."/>
            <person name="Fujiyama A."/>
            <person name="Inagaki F."/>
            <person name="Takami H."/>
        </authorList>
    </citation>
    <scope>NUCLEOTIDE SEQUENCE</scope>
    <source>
        <strain evidence="1">Expedition CK06-06</strain>
    </source>
</reference>
<dbReference type="AlphaFoldDB" id="X1F593"/>
<evidence type="ECO:0000313" key="1">
    <source>
        <dbReference type="EMBL" id="GAH40107.1"/>
    </source>
</evidence>
<comment type="caution">
    <text evidence="1">The sequence shown here is derived from an EMBL/GenBank/DDBJ whole genome shotgun (WGS) entry which is preliminary data.</text>
</comment>
<gene>
    <name evidence="1" type="ORF">S03H2_16355</name>
</gene>
<name>X1F593_9ZZZZ</name>
<dbReference type="EMBL" id="BARU01008351">
    <property type="protein sequence ID" value="GAH40107.1"/>
    <property type="molecule type" value="Genomic_DNA"/>
</dbReference>
<protein>
    <submittedName>
        <fullName evidence="1">Uncharacterized protein</fullName>
    </submittedName>
</protein>
<accession>X1F593</accession>
<organism evidence="1">
    <name type="scientific">marine sediment metagenome</name>
    <dbReference type="NCBI Taxonomy" id="412755"/>
    <lineage>
        <taxon>unclassified sequences</taxon>
        <taxon>metagenomes</taxon>
        <taxon>ecological metagenomes</taxon>
    </lineage>
</organism>
<feature type="non-terminal residue" evidence="1">
    <location>
        <position position="100"/>
    </location>
</feature>